<gene>
    <name evidence="2" type="ORF">ACFQMA_02045</name>
</gene>
<dbReference type="InterPro" id="IPR002753">
    <property type="entry name" value="UPF0058"/>
</dbReference>
<comment type="caution">
    <text evidence="2">The sequence shown here is derived from an EMBL/GenBank/DDBJ whole genome shotgun (WGS) entry which is preliminary data.</text>
</comment>
<dbReference type="SUPFAM" id="SSF140371">
    <property type="entry name" value="Vng1086c-like"/>
    <property type="match status" value="1"/>
</dbReference>
<dbReference type="PANTHER" id="PTHR42203:SF2">
    <property type="entry name" value="UPF0058 PROTEIN MJ1205"/>
    <property type="match status" value="1"/>
</dbReference>
<dbReference type="Pfam" id="PF01893">
    <property type="entry name" value="UPF0058"/>
    <property type="match status" value="1"/>
</dbReference>
<dbReference type="InterPro" id="IPR036519">
    <property type="entry name" value="UPF0058_sf"/>
</dbReference>
<dbReference type="Gene3D" id="1.20.1270.110">
    <property type="entry name" value="Uncharacterised protein family UPF0058"/>
    <property type="match status" value="1"/>
</dbReference>
<dbReference type="RefSeq" id="WP_274324232.1">
    <property type="nucleotide sequence ID" value="NZ_CP118158.1"/>
</dbReference>
<organism evidence="2 3">
    <name type="scientific">Halosimplex aquaticum</name>
    <dbReference type="NCBI Taxonomy" id="3026162"/>
    <lineage>
        <taxon>Archaea</taxon>
        <taxon>Methanobacteriati</taxon>
        <taxon>Methanobacteriota</taxon>
        <taxon>Stenosarchaea group</taxon>
        <taxon>Halobacteria</taxon>
        <taxon>Halobacteriales</taxon>
        <taxon>Haloarculaceae</taxon>
        <taxon>Halosimplex</taxon>
    </lineage>
</organism>
<protein>
    <submittedName>
        <fullName evidence="2">UPF0058 family protein</fullName>
    </submittedName>
</protein>
<dbReference type="AlphaFoldDB" id="A0ABD5XU40"/>
<feature type="region of interest" description="Disordered" evidence="1">
    <location>
        <begin position="73"/>
        <end position="93"/>
    </location>
</feature>
<reference evidence="2 3" key="1">
    <citation type="journal article" date="2019" name="Int. J. Syst. Evol. Microbiol.">
        <title>The Global Catalogue of Microorganisms (GCM) 10K type strain sequencing project: providing services to taxonomists for standard genome sequencing and annotation.</title>
        <authorList>
            <consortium name="The Broad Institute Genomics Platform"/>
            <consortium name="The Broad Institute Genome Sequencing Center for Infectious Disease"/>
            <person name="Wu L."/>
            <person name="Ma J."/>
        </authorList>
    </citation>
    <scope>NUCLEOTIDE SEQUENCE [LARGE SCALE GENOMIC DNA]</scope>
    <source>
        <strain evidence="2 3">XZYJT29</strain>
    </source>
</reference>
<evidence type="ECO:0000256" key="1">
    <source>
        <dbReference type="SAM" id="MobiDB-lite"/>
    </source>
</evidence>
<proteinExistence type="predicted"/>
<dbReference type="Proteomes" id="UP001596432">
    <property type="component" value="Unassembled WGS sequence"/>
</dbReference>
<dbReference type="EMBL" id="JBHTAS010000001">
    <property type="protein sequence ID" value="MFC7138615.1"/>
    <property type="molecule type" value="Genomic_DNA"/>
</dbReference>
<name>A0ABD5XU40_9EURY</name>
<evidence type="ECO:0000313" key="3">
    <source>
        <dbReference type="Proteomes" id="UP001596432"/>
    </source>
</evidence>
<dbReference type="PANTHER" id="PTHR42203">
    <property type="entry name" value="UPF0058 PROTEIN MJ1205"/>
    <property type="match status" value="1"/>
</dbReference>
<keyword evidence="3" id="KW-1185">Reference proteome</keyword>
<sequence>MERTMRKRESLYLHALLALVREDFEHNRDLATGAFDEYEAMDVRPTGIHRSKDAHQRAVFALAPELGALADRATDDVDRQRLDAGRGTEQYAE</sequence>
<evidence type="ECO:0000313" key="2">
    <source>
        <dbReference type="EMBL" id="MFC7138615.1"/>
    </source>
</evidence>
<dbReference type="GeneID" id="78818856"/>
<feature type="compositionally biased region" description="Basic and acidic residues" evidence="1">
    <location>
        <begin position="73"/>
        <end position="86"/>
    </location>
</feature>
<accession>A0ABD5XU40</accession>